<keyword evidence="3" id="KW-1185">Reference proteome</keyword>
<dbReference type="STRING" id="639004.SAMN04488239_10486"/>
<evidence type="ECO:0000256" key="1">
    <source>
        <dbReference type="SAM" id="MobiDB-lite"/>
    </source>
</evidence>
<dbReference type="EMBL" id="FMZV01000004">
    <property type="protein sequence ID" value="SDC90098.1"/>
    <property type="molecule type" value="Genomic_DNA"/>
</dbReference>
<protein>
    <recommendedName>
        <fullName evidence="4">Protein ImuA</fullName>
    </recommendedName>
</protein>
<gene>
    <name evidence="2" type="ORF">SAMN04488239_10486</name>
</gene>
<reference evidence="3" key="1">
    <citation type="submission" date="2016-10" db="EMBL/GenBank/DDBJ databases">
        <authorList>
            <person name="Varghese N."/>
            <person name="Submissions S."/>
        </authorList>
    </citation>
    <scope>NUCLEOTIDE SEQUENCE [LARGE SCALE GENOMIC DNA]</scope>
    <source>
        <strain evidence="3">CGMCC 1.9108</strain>
    </source>
</reference>
<evidence type="ECO:0000313" key="2">
    <source>
        <dbReference type="EMBL" id="SDC90098.1"/>
    </source>
</evidence>
<dbReference type="InterPro" id="IPR027417">
    <property type="entry name" value="P-loop_NTPase"/>
</dbReference>
<evidence type="ECO:0000313" key="3">
    <source>
        <dbReference type="Proteomes" id="UP000199628"/>
    </source>
</evidence>
<proteinExistence type="predicted"/>
<dbReference type="Gene3D" id="3.40.50.300">
    <property type="entry name" value="P-loop containing nucleotide triphosphate hydrolases"/>
    <property type="match status" value="1"/>
</dbReference>
<sequence>MGNVADLSVWGCPRILKKFDVCRAANLRGHIWFPCCRRAGNKRVEFTMICRPLEIQARSLLRTKSEQFMLSPMPTRLLSHRSSATGAIPTPHPEVRLPLARAHEACGPARRSFALWLAGQMQGPVLWLAPAWGADRPNPDGMIAFADPGRFIFVHPVRADDLLWCMEEALRSGAVPLVVADLPGPPPLTPVRRLHLAAEQGAALGAPPLGLLLTPGDGGAPGVETRWHMAPSHLGAARRWRLTRTRARTLPPRTWLAEQRSPRAGLELRPVHAPGTGCGDAEIDTGQTP</sequence>
<organism evidence="2 3">
    <name type="scientific">Ruegeria marina</name>
    <dbReference type="NCBI Taxonomy" id="639004"/>
    <lineage>
        <taxon>Bacteria</taxon>
        <taxon>Pseudomonadati</taxon>
        <taxon>Pseudomonadota</taxon>
        <taxon>Alphaproteobacteria</taxon>
        <taxon>Rhodobacterales</taxon>
        <taxon>Roseobacteraceae</taxon>
        <taxon>Ruegeria</taxon>
    </lineage>
</organism>
<feature type="region of interest" description="Disordered" evidence="1">
    <location>
        <begin position="268"/>
        <end position="289"/>
    </location>
</feature>
<dbReference type="Proteomes" id="UP000199628">
    <property type="component" value="Unassembled WGS sequence"/>
</dbReference>
<dbReference type="AlphaFoldDB" id="A0A1G6QCR4"/>
<name>A0A1G6QCR4_9RHOB</name>
<dbReference type="SUPFAM" id="SSF52540">
    <property type="entry name" value="P-loop containing nucleoside triphosphate hydrolases"/>
    <property type="match status" value="1"/>
</dbReference>
<accession>A0A1G6QCR4</accession>
<evidence type="ECO:0008006" key="4">
    <source>
        <dbReference type="Google" id="ProtNLM"/>
    </source>
</evidence>